<keyword evidence="3" id="KW-0520">NAD</keyword>
<feature type="active site" evidence="4">
    <location>
        <position position="173"/>
    </location>
</feature>
<dbReference type="PROSITE" id="PS00895">
    <property type="entry name" value="3_HYDROXYISOBUT_DH"/>
    <property type="match status" value="1"/>
</dbReference>
<dbReference type="PANTHER" id="PTHR43060">
    <property type="entry name" value="3-HYDROXYISOBUTYRATE DEHYDROGENASE-LIKE 1, MITOCHONDRIAL-RELATED"/>
    <property type="match status" value="1"/>
</dbReference>
<dbReference type="Proteomes" id="UP000248863">
    <property type="component" value="Unassembled WGS sequence"/>
</dbReference>
<evidence type="ECO:0000256" key="1">
    <source>
        <dbReference type="ARBA" id="ARBA00009080"/>
    </source>
</evidence>
<evidence type="ECO:0000313" key="7">
    <source>
        <dbReference type="EMBL" id="RAI34684.1"/>
    </source>
</evidence>
<dbReference type="InterPro" id="IPR006115">
    <property type="entry name" value="6PGDH_NADP-bd"/>
</dbReference>
<organism evidence="7 8">
    <name type="scientific">Rhodoplanes elegans</name>
    <dbReference type="NCBI Taxonomy" id="29408"/>
    <lineage>
        <taxon>Bacteria</taxon>
        <taxon>Pseudomonadati</taxon>
        <taxon>Pseudomonadota</taxon>
        <taxon>Alphaproteobacteria</taxon>
        <taxon>Hyphomicrobiales</taxon>
        <taxon>Nitrobacteraceae</taxon>
        <taxon>Rhodoplanes</taxon>
    </lineage>
</organism>
<feature type="domain" description="3-hydroxyisobutyrate dehydrogenase-like NAD-binding" evidence="6">
    <location>
        <begin position="167"/>
        <end position="282"/>
    </location>
</feature>
<evidence type="ECO:0008006" key="9">
    <source>
        <dbReference type="Google" id="ProtNLM"/>
    </source>
</evidence>
<name>A0A327K9I4_9BRAD</name>
<dbReference type="GO" id="GO:0050661">
    <property type="term" value="F:NADP binding"/>
    <property type="evidence" value="ECO:0007669"/>
    <property type="project" value="InterPro"/>
</dbReference>
<dbReference type="EMBL" id="NPEU01000296">
    <property type="protein sequence ID" value="RAI34684.1"/>
    <property type="molecule type" value="Genomic_DNA"/>
</dbReference>
<gene>
    <name evidence="7" type="ORF">CH338_20485</name>
</gene>
<evidence type="ECO:0000256" key="4">
    <source>
        <dbReference type="PIRSR" id="PIRSR000103-1"/>
    </source>
</evidence>
<sequence length="299" mass="30427">MESLKIAFVGLGVMGGGMAANLARKGFDLAVFSRTAAKAAPVTSLGARLAASAAEAARGRDVVFLCLPATEDVAAVLFGAGGIAAALAPGAVVIDTSTIDPVATRDFAEKLAARGIAMLDCPVSGGQKGAADGTLSCMVGGAADVLDRVRPCLEAIATTIVHIGDTGAGQVAKACNQICVVANMLGASEAVALALAMGVDPRRVREALRGGAANSTVLERHAARLIARDFTPGFRARLMEKDLRIAVAAMTRTGVYAPVSAGIHQLLKALVQTGRADLDWGAVGALIQELSGLEEKTRR</sequence>
<dbReference type="InterPro" id="IPR013328">
    <property type="entry name" value="6PGD_dom2"/>
</dbReference>
<feature type="domain" description="6-phosphogluconate dehydrogenase NADP-binding" evidence="5">
    <location>
        <begin position="5"/>
        <end position="164"/>
    </location>
</feature>
<dbReference type="Gene3D" id="1.10.1040.10">
    <property type="entry name" value="N-(1-d-carboxylethyl)-l-norvaline Dehydrogenase, domain 2"/>
    <property type="match status" value="1"/>
</dbReference>
<evidence type="ECO:0000259" key="5">
    <source>
        <dbReference type="Pfam" id="PF03446"/>
    </source>
</evidence>
<dbReference type="GO" id="GO:0051287">
    <property type="term" value="F:NAD binding"/>
    <property type="evidence" value="ECO:0007669"/>
    <property type="project" value="InterPro"/>
</dbReference>
<dbReference type="SUPFAM" id="SSF51735">
    <property type="entry name" value="NAD(P)-binding Rossmann-fold domains"/>
    <property type="match status" value="1"/>
</dbReference>
<keyword evidence="2" id="KW-0560">Oxidoreductase</keyword>
<evidence type="ECO:0000256" key="3">
    <source>
        <dbReference type="ARBA" id="ARBA00023027"/>
    </source>
</evidence>
<proteinExistence type="inferred from homology"/>
<dbReference type="Pfam" id="PF14833">
    <property type="entry name" value="NAD_binding_11"/>
    <property type="match status" value="1"/>
</dbReference>
<dbReference type="PANTHER" id="PTHR43060:SF15">
    <property type="entry name" value="3-HYDROXYISOBUTYRATE DEHYDROGENASE-LIKE 1, MITOCHONDRIAL-RELATED"/>
    <property type="match status" value="1"/>
</dbReference>
<dbReference type="PIRSF" id="PIRSF000103">
    <property type="entry name" value="HIBADH"/>
    <property type="match status" value="1"/>
</dbReference>
<dbReference type="RefSeq" id="WP_111358965.1">
    <property type="nucleotide sequence ID" value="NZ_NHSK01000178.1"/>
</dbReference>
<dbReference type="OrthoDB" id="9812907at2"/>
<dbReference type="Gene3D" id="3.40.50.720">
    <property type="entry name" value="NAD(P)-binding Rossmann-like Domain"/>
    <property type="match status" value="1"/>
</dbReference>
<dbReference type="GO" id="GO:0016054">
    <property type="term" value="P:organic acid catabolic process"/>
    <property type="evidence" value="ECO:0007669"/>
    <property type="project" value="UniProtKB-ARBA"/>
</dbReference>
<keyword evidence="8" id="KW-1185">Reference proteome</keyword>
<reference evidence="7 8" key="1">
    <citation type="submission" date="2017-07" db="EMBL/GenBank/DDBJ databases">
        <title>Draft Genome Sequences of Select Purple Nonsulfur Bacteria.</title>
        <authorList>
            <person name="Lasarre B."/>
            <person name="Mckinlay J.B."/>
        </authorList>
    </citation>
    <scope>NUCLEOTIDE SEQUENCE [LARGE SCALE GENOMIC DNA]</scope>
    <source>
        <strain evidence="7 8">DSM 11907</strain>
    </source>
</reference>
<dbReference type="GO" id="GO:0016491">
    <property type="term" value="F:oxidoreductase activity"/>
    <property type="evidence" value="ECO:0007669"/>
    <property type="project" value="UniProtKB-KW"/>
</dbReference>
<dbReference type="InterPro" id="IPR015815">
    <property type="entry name" value="HIBADH-related"/>
</dbReference>
<dbReference type="Pfam" id="PF03446">
    <property type="entry name" value="NAD_binding_2"/>
    <property type="match status" value="1"/>
</dbReference>
<dbReference type="InterPro" id="IPR008927">
    <property type="entry name" value="6-PGluconate_DH-like_C_sf"/>
</dbReference>
<dbReference type="InterPro" id="IPR036291">
    <property type="entry name" value="NAD(P)-bd_dom_sf"/>
</dbReference>
<evidence type="ECO:0000313" key="8">
    <source>
        <dbReference type="Proteomes" id="UP000248863"/>
    </source>
</evidence>
<evidence type="ECO:0000259" key="6">
    <source>
        <dbReference type="Pfam" id="PF14833"/>
    </source>
</evidence>
<protein>
    <recommendedName>
        <fullName evidence="9">2-hydroxy-3-oxopropionate reductase</fullName>
    </recommendedName>
</protein>
<dbReference type="InterPro" id="IPR002204">
    <property type="entry name" value="3-OH-isobutyrate_DH-rel_CS"/>
</dbReference>
<comment type="caution">
    <text evidence="7">The sequence shown here is derived from an EMBL/GenBank/DDBJ whole genome shotgun (WGS) entry which is preliminary data.</text>
</comment>
<evidence type="ECO:0000256" key="2">
    <source>
        <dbReference type="ARBA" id="ARBA00023002"/>
    </source>
</evidence>
<accession>A0A327K9I4</accession>
<dbReference type="SUPFAM" id="SSF48179">
    <property type="entry name" value="6-phosphogluconate dehydrogenase C-terminal domain-like"/>
    <property type="match status" value="1"/>
</dbReference>
<dbReference type="AlphaFoldDB" id="A0A327K9I4"/>
<dbReference type="InterPro" id="IPR029154">
    <property type="entry name" value="HIBADH-like_NADP-bd"/>
</dbReference>
<comment type="similarity">
    <text evidence="1">Belongs to the HIBADH-related family.</text>
</comment>